<organism evidence="1 2">
    <name type="scientific">Candidatus Propionivibrio dominans</name>
    <dbReference type="NCBI Taxonomy" id="2954373"/>
    <lineage>
        <taxon>Bacteria</taxon>
        <taxon>Pseudomonadati</taxon>
        <taxon>Pseudomonadota</taxon>
        <taxon>Betaproteobacteria</taxon>
        <taxon>Rhodocyclales</taxon>
        <taxon>Rhodocyclaceae</taxon>
        <taxon>Propionivibrio</taxon>
    </lineage>
</organism>
<reference evidence="1" key="1">
    <citation type="submission" date="2020-10" db="EMBL/GenBank/DDBJ databases">
        <title>Connecting structure to function with the recovery of over 1000 high-quality activated sludge metagenome-assembled genomes encoding full-length rRNA genes using long-read sequencing.</title>
        <authorList>
            <person name="Singleton C.M."/>
            <person name="Petriglieri F."/>
            <person name="Kristensen J.M."/>
            <person name="Kirkegaard R.H."/>
            <person name="Michaelsen T.Y."/>
            <person name="Andersen M.H."/>
            <person name="Karst S.M."/>
            <person name="Dueholm M.S."/>
            <person name="Nielsen P.H."/>
            <person name="Albertsen M."/>
        </authorList>
    </citation>
    <scope>NUCLEOTIDE SEQUENCE</scope>
    <source>
        <strain evidence="1">EsbW_18-Q3-R4-48_MAXAC.044</strain>
    </source>
</reference>
<evidence type="ECO:0000313" key="1">
    <source>
        <dbReference type="EMBL" id="MBK7424956.1"/>
    </source>
</evidence>
<accession>A0A9D7FHN6</accession>
<protein>
    <submittedName>
        <fullName evidence="1">Uncharacterized protein</fullName>
    </submittedName>
</protein>
<evidence type="ECO:0000313" key="2">
    <source>
        <dbReference type="Proteomes" id="UP000886602"/>
    </source>
</evidence>
<name>A0A9D7FHN6_9RHOO</name>
<dbReference type="Proteomes" id="UP000886602">
    <property type="component" value="Unassembled WGS sequence"/>
</dbReference>
<dbReference type="AlphaFoldDB" id="A0A9D7FHN6"/>
<dbReference type="EMBL" id="JADJNC010000060">
    <property type="protein sequence ID" value="MBK7424956.1"/>
    <property type="molecule type" value="Genomic_DNA"/>
</dbReference>
<proteinExistence type="predicted"/>
<comment type="caution">
    <text evidence="1">The sequence shown here is derived from an EMBL/GenBank/DDBJ whole genome shotgun (WGS) entry which is preliminary data.</text>
</comment>
<sequence length="130" mass="14372">MASTVVHAEQVVCHYTYGGITQQLAAKPVSSPYAVKAIEVGSYFRFRVVFQNSPADIASVKVYTYRDRDEGPVLIHQATFPYPPATSDTAPYGFSGLHFVHEPIRDGELQYWCQWSPSAPTDKSGSSSPR</sequence>
<gene>
    <name evidence="1" type="ORF">IPJ48_18790</name>
</gene>